<reference evidence="2" key="2">
    <citation type="journal article" date="2016" name="Sci. Rep.">
        <title>Dictyocaulus viviparus genome, variome and transcriptome elucidate lungworm biology and support future intervention.</title>
        <authorList>
            <person name="McNulty S.N."/>
            <person name="Strube C."/>
            <person name="Rosa B.A."/>
            <person name="Martin J.C."/>
            <person name="Tyagi R."/>
            <person name="Choi Y.J."/>
            <person name="Wang Q."/>
            <person name="Hallsworth Pepin K."/>
            <person name="Zhang X."/>
            <person name="Ozersky P."/>
            <person name="Wilson R.K."/>
            <person name="Sternberg P.W."/>
            <person name="Gasser R.B."/>
            <person name="Mitreva M."/>
        </authorList>
    </citation>
    <scope>NUCLEOTIDE SEQUENCE [LARGE SCALE GENOMIC DNA]</scope>
    <source>
        <strain evidence="2">HannoverDv2000</strain>
    </source>
</reference>
<accession>A0A0D8XS07</accession>
<dbReference type="Proteomes" id="UP000053766">
    <property type="component" value="Unassembled WGS sequence"/>
</dbReference>
<dbReference type="STRING" id="29172.A0A0D8XS07"/>
<gene>
    <name evidence="1" type="ORF">DICVIV_06596</name>
</gene>
<evidence type="ECO:0000313" key="2">
    <source>
        <dbReference type="Proteomes" id="UP000053766"/>
    </source>
</evidence>
<proteinExistence type="predicted"/>
<keyword evidence="2" id="KW-1185">Reference proteome</keyword>
<evidence type="ECO:0000313" key="1">
    <source>
        <dbReference type="EMBL" id="KJH47295.1"/>
    </source>
</evidence>
<name>A0A0D8XS07_DICVI</name>
<protein>
    <submittedName>
        <fullName evidence="1">Uncharacterized protein</fullName>
    </submittedName>
</protein>
<dbReference type="AlphaFoldDB" id="A0A0D8XS07"/>
<sequence length="67" mass="7461">MDPVIMWSHTYGESRGSRSTSLPGRSIMAQSLVGSPVLPRHAAGQDRSTVFDRYHVSPLMNSFFTIH</sequence>
<organism evidence="1 2">
    <name type="scientific">Dictyocaulus viviparus</name>
    <name type="common">Bovine lungworm</name>
    <dbReference type="NCBI Taxonomy" id="29172"/>
    <lineage>
        <taxon>Eukaryota</taxon>
        <taxon>Metazoa</taxon>
        <taxon>Ecdysozoa</taxon>
        <taxon>Nematoda</taxon>
        <taxon>Chromadorea</taxon>
        <taxon>Rhabditida</taxon>
        <taxon>Rhabditina</taxon>
        <taxon>Rhabditomorpha</taxon>
        <taxon>Strongyloidea</taxon>
        <taxon>Metastrongylidae</taxon>
        <taxon>Dictyocaulus</taxon>
    </lineage>
</organism>
<reference evidence="1 2" key="1">
    <citation type="submission" date="2013-11" db="EMBL/GenBank/DDBJ databases">
        <title>Draft genome of the bovine lungworm Dictyocaulus viviparus.</title>
        <authorList>
            <person name="Mitreva M."/>
        </authorList>
    </citation>
    <scope>NUCLEOTIDE SEQUENCE [LARGE SCALE GENOMIC DNA]</scope>
    <source>
        <strain evidence="1 2">HannoverDv2000</strain>
    </source>
</reference>
<dbReference type="EMBL" id="KN716313">
    <property type="protein sequence ID" value="KJH47295.1"/>
    <property type="molecule type" value="Genomic_DNA"/>
</dbReference>